<comment type="function">
    <text evidence="1">May bind long-chain fatty acids, such as palmitate, and may play a role in lipid transport or fatty acid metabolism.</text>
</comment>
<dbReference type="RefSeq" id="WP_148567206.1">
    <property type="nucleotide sequence ID" value="NZ_RXYA01000008.1"/>
</dbReference>
<dbReference type="AlphaFoldDB" id="A0A923HUR7"/>
<dbReference type="EMBL" id="WJBD01000013">
    <property type="protein sequence ID" value="MBC3888938.1"/>
    <property type="molecule type" value="Genomic_DNA"/>
</dbReference>
<dbReference type="NCBIfam" id="TIGR00762">
    <property type="entry name" value="DegV"/>
    <property type="match status" value="1"/>
</dbReference>
<dbReference type="Gene3D" id="3.40.50.10170">
    <property type="match status" value="1"/>
</dbReference>
<evidence type="ECO:0000256" key="2">
    <source>
        <dbReference type="ARBA" id="ARBA00023121"/>
    </source>
</evidence>
<dbReference type="InterPro" id="IPR050270">
    <property type="entry name" value="DegV_domain_contain"/>
</dbReference>
<keyword evidence="2" id="KW-0446">Lipid-binding</keyword>
<dbReference type="InterPro" id="IPR043168">
    <property type="entry name" value="DegV_C"/>
</dbReference>
<dbReference type="Proteomes" id="UP000616595">
    <property type="component" value="Unassembled WGS sequence"/>
</dbReference>
<evidence type="ECO:0000256" key="1">
    <source>
        <dbReference type="ARBA" id="ARBA00003238"/>
    </source>
</evidence>
<dbReference type="PANTHER" id="PTHR33434:SF3">
    <property type="entry name" value="DEGV DOMAIN-CONTAINING PROTEIN YITS"/>
    <property type="match status" value="1"/>
</dbReference>
<name>A0A923HUR7_9FIRM</name>
<proteinExistence type="predicted"/>
<keyword evidence="4" id="KW-1185">Reference proteome</keyword>
<organism evidence="3 4">
    <name type="scientific">Acetobacterium paludosum</name>
    <dbReference type="NCBI Taxonomy" id="52693"/>
    <lineage>
        <taxon>Bacteria</taxon>
        <taxon>Bacillati</taxon>
        <taxon>Bacillota</taxon>
        <taxon>Clostridia</taxon>
        <taxon>Eubacteriales</taxon>
        <taxon>Eubacteriaceae</taxon>
        <taxon>Acetobacterium</taxon>
    </lineage>
</organism>
<protein>
    <submittedName>
        <fullName evidence="3">DegV family EDD domain-containing protein</fullName>
    </submittedName>
</protein>
<evidence type="ECO:0000313" key="3">
    <source>
        <dbReference type="EMBL" id="MBC3888938.1"/>
    </source>
</evidence>
<dbReference type="GO" id="GO:0008289">
    <property type="term" value="F:lipid binding"/>
    <property type="evidence" value="ECO:0007669"/>
    <property type="project" value="UniProtKB-KW"/>
</dbReference>
<dbReference type="PROSITE" id="PS51482">
    <property type="entry name" value="DEGV"/>
    <property type="match status" value="1"/>
</dbReference>
<sequence>MNFEIVTDSSANLPDELIEKYDIHILSLLYHIGDTEYVSYIKGKKTDLTEFYTRMRNKEVITTSCMSSGSCRTVFEKILQEGKDLLYIGFSSALSATYQTGCQALEELKKDYPNRKILAVDTLGASLGEGLIVSYAAKFREEGNSIDFVYEWLMENRLHLCHWFTVDDLFYLMRGGRVSTSSAIVGTVLSIKPVMHMDDGGHLVPVSKVRGRKNSLRALLEKMEETAICPENQIIYISHGDCLDDANYLADKIREKFGIKDILIRLVEPVIGAHCGPGTVALFFIGTER</sequence>
<dbReference type="InterPro" id="IPR003797">
    <property type="entry name" value="DegV"/>
</dbReference>
<dbReference type="Gene3D" id="3.30.1180.10">
    <property type="match status" value="1"/>
</dbReference>
<evidence type="ECO:0000313" key="4">
    <source>
        <dbReference type="Proteomes" id="UP000616595"/>
    </source>
</evidence>
<gene>
    <name evidence="3" type="ORF">GH810_11500</name>
</gene>
<accession>A0A923HUR7</accession>
<reference evidence="3" key="2">
    <citation type="submission" date="2020-10" db="EMBL/GenBank/DDBJ databases">
        <title>Comparative genomics of the Acetobacterium genus.</title>
        <authorList>
            <person name="Marshall C."/>
            <person name="May H."/>
            <person name="Norman S."/>
        </authorList>
    </citation>
    <scope>NUCLEOTIDE SEQUENCE</scope>
    <source>
        <strain evidence="3">DER-2019</strain>
    </source>
</reference>
<dbReference type="OrthoDB" id="9780660at2"/>
<reference evidence="3" key="1">
    <citation type="submission" date="2019-10" db="EMBL/GenBank/DDBJ databases">
        <authorList>
            <person name="Ross D.E."/>
            <person name="Gulliver D."/>
        </authorList>
    </citation>
    <scope>NUCLEOTIDE SEQUENCE</scope>
    <source>
        <strain evidence="3">DER-2019</strain>
    </source>
</reference>
<dbReference type="PANTHER" id="PTHR33434">
    <property type="entry name" value="DEGV DOMAIN-CONTAINING PROTEIN DR_1986-RELATED"/>
    <property type="match status" value="1"/>
</dbReference>
<comment type="caution">
    <text evidence="3">The sequence shown here is derived from an EMBL/GenBank/DDBJ whole genome shotgun (WGS) entry which is preliminary data.</text>
</comment>
<dbReference type="SUPFAM" id="SSF82549">
    <property type="entry name" value="DAK1/DegV-like"/>
    <property type="match status" value="1"/>
</dbReference>
<dbReference type="Pfam" id="PF02645">
    <property type="entry name" value="DegV"/>
    <property type="match status" value="1"/>
</dbReference>